<dbReference type="Gramene" id="OBART08G16980.1">
    <property type="protein sequence ID" value="OBART08G16980.1"/>
    <property type="gene ID" value="OBART08G16980"/>
</dbReference>
<dbReference type="AlphaFoldDB" id="A0A0D3H109"/>
<evidence type="ECO:0000313" key="1">
    <source>
        <dbReference type="EnsemblPlants" id="OBART08G16980.1"/>
    </source>
</evidence>
<organism evidence="1">
    <name type="scientific">Oryza barthii</name>
    <dbReference type="NCBI Taxonomy" id="65489"/>
    <lineage>
        <taxon>Eukaryota</taxon>
        <taxon>Viridiplantae</taxon>
        <taxon>Streptophyta</taxon>
        <taxon>Embryophyta</taxon>
        <taxon>Tracheophyta</taxon>
        <taxon>Spermatophyta</taxon>
        <taxon>Magnoliopsida</taxon>
        <taxon>Liliopsida</taxon>
        <taxon>Poales</taxon>
        <taxon>Poaceae</taxon>
        <taxon>BOP clade</taxon>
        <taxon>Oryzoideae</taxon>
        <taxon>Oryzeae</taxon>
        <taxon>Oryzinae</taxon>
        <taxon>Oryza</taxon>
    </lineage>
</organism>
<dbReference type="PaxDb" id="65489-OBART08G16980.1"/>
<proteinExistence type="predicted"/>
<name>A0A0D3H109_9ORYZ</name>
<keyword evidence="2" id="KW-1185">Reference proteome</keyword>
<accession>A0A0D3H109</accession>
<dbReference type="Proteomes" id="UP000026960">
    <property type="component" value="Chromosome 8"/>
</dbReference>
<reference evidence="1" key="2">
    <citation type="submission" date="2015-03" db="UniProtKB">
        <authorList>
            <consortium name="EnsemblPlants"/>
        </authorList>
    </citation>
    <scope>IDENTIFICATION</scope>
</reference>
<dbReference type="HOGENOM" id="CLU_2907656_0_0_1"/>
<sequence>MARTECRVADLVAATMELYVSEERRLLLLSADPVAFGLCFFLSPKAAATAAITAAVAPPPPV</sequence>
<protein>
    <submittedName>
        <fullName evidence="1">Uncharacterized protein</fullName>
    </submittedName>
</protein>
<evidence type="ECO:0000313" key="2">
    <source>
        <dbReference type="Proteomes" id="UP000026960"/>
    </source>
</evidence>
<dbReference type="EnsemblPlants" id="OBART08G16980.1">
    <property type="protein sequence ID" value="OBART08G16980.1"/>
    <property type="gene ID" value="OBART08G16980"/>
</dbReference>
<reference evidence="1" key="1">
    <citation type="journal article" date="2009" name="Rice">
        <title>De Novo Next Generation Sequencing of Plant Genomes.</title>
        <authorList>
            <person name="Rounsley S."/>
            <person name="Marri P.R."/>
            <person name="Yu Y."/>
            <person name="He R."/>
            <person name="Sisneros N."/>
            <person name="Goicoechea J.L."/>
            <person name="Lee S.J."/>
            <person name="Angelova A."/>
            <person name="Kudrna D."/>
            <person name="Luo M."/>
            <person name="Affourtit J."/>
            <person name="Desany B."/>
            <person name="Knight J."/>
            <person name="Niazi F."/>
            <person name="Egholm M."/>
            <person name="Wing R.A."/>
        </authorList>
    </citation>
    <scope>NUCLEOTIDE SEQUENCE [LARGE SCALE GENOMIC DNA]</scope>
    <source>
        <strain evidence="1">cv. IRGC 105608</strain>
    </source>
</reference>